<feature type="region of interest" description="Disordered" evidence="1">
    <location>
        <begin position="50"/>
        <end position="156"/>
    </location>
</feature>
<evidence type="ECO:0000256" key="1">
    <source>
        <dbReference type="SAM" id="MobiDB-lite"/>
    </source>
</evidence>
<proteinExistence type="predicted"/>
<dbReference type="RefSeq" id="WP_354090273.1">
    <property type="nucleotide sequence ID" value="NZ_JBEPTF010000006.1"/>
</dbReference>
<feature type="compositionally biased region" description="Basic and acidic residues" evidence="1">
    <location>
        <begin position="147"/>
        <end position="156"/>
    </location>
</feature>
<dbReference type="Proteomes" id="UP001549313">
    <property type="component" value="Unassembled WGS sequence"/>
</dbReference>
<gene>
    <name evidence="2" type="ORF">ABIE19_003258</name>
</gene>
<feature type="compositionally biased region" description="Acidic residues" evidence="1">
    <location>
        <begin position="98"/>
        <end position="108"/>
    </location>
</feature>
<evidence type="ECO:0000313" key="3">
    <source>
        <dbReference type="Proteomes" id="UP001549313"/>
    </source>
</evidence>
<name>A0ABV2RFI3_9CAUL</name>
<protein>
    <submittedName>
        <fullName evidence="2">Uncharacterized protein (TIGR02300 family)</fullName>
    </submittedName>
</protein>
<evidence type="ECO:0000313" key="2">
    <source>
        <dbReference type="EMBL" id="MET4685307.1"/>
    </source>
</evidence>
<keyword evidence="3" id="KW-1185">Reference proteome</keyword>
<sequence length="156" mass="16980">MANPELGQKQVCPNCQAKFYDLNRRPAHCPKCDTEFDPLEEAMRNRRVRGRAGAGFAADDDAEDQVADKSVDGDEEEEDAEASTPEIDEEGHEPILTPDDDDDGEPGADDAGMGSSDGDDDDALGDDDDDDSVPFIEDEDDDSLDEDLVKPSRDDD</sequence>
<feature type="compositionally biased region" description="Acidic residues" evidence="1">
    <location>
        <begin position="73"/>
        <end position="91"/>
    </location>
</feature>
<dbReference type="EMBL" id="JBEPTF010000006">
    <property type="protein sequence ID" value="MET4685307.1"/>
    <property type="molecule type" value="Genomic_DNA"/>
</dbReference>
<feature type="compositionally biased region" description="Acidic residues" evidence="1">
    <location>
        <begin position="117"/>
        <end position="146"/>
    </location>
</feature>
<accession>A0ABV2RFI3</accession>
<comment type="caution">
    <text evidence="2">The sequence shown here is derived from an EMBL/GenBank/DDBJ whole genome shotgun (WGS) entry which is preliminary data.</text>
</comment>
<dbReference type="InterPro" id="IPR012644">
    <property type="entry name" value="CHP02300_FYDLN_acid"/>
</dbReference>
<dbReference type="NCBIfam" id="TIGR02300">
    <property type="entry name" value="FYDLN_acid"/>
    <property type="match status" value="1"/>
</dbReference>
<reference evidence="2 3" key="1">
    <citation type="submission" date="2024-06" db="EMBL/GenBank/DDBJ databases">
        <title>Sorghum-associated microbial communities from plants grown in Nebraska, USA.</title>
        <authorList>
            <person name="Schachtman D."/>
        </authorList>
    </citation>
    <scope>NUCLEOTIDE SEQUENCE [LARGE SCALE GENOMIC DNA]</scope>
    <source>
        <strain evidence="2 3">2814</strain>
    </source>
</reference>
<organism evidence="2 3">
    <name type="scientific">Brevundimonas faecalis</name>
    <dbReference type="NCBI Taxonomy" id="947378"/>
    <lineage>
        <taxon>Bacteria</taxon>
        <taxon>Pseudomonadati</taxon>
        <taxon>Pseudomonadota</taxon>
        <taxon>Alphaproteobacteria</taxon>
        <taxon>Caulobacterales</taxon>
        <taxon>Caulobacteraceae</taxon>
        <taxon>Brevundimonas</taxon>
    </lineage>
</organism>
<dbReference type="Pfam" id="PF09538">
    <property type="entry name" value="FYDLN_acid"/>
    <property type="match status" value="1"/>
</dbReference>